<gene>
    <name evidence="1" type="ORF">K3G42_013121</name>
</gene>
<protein>
    <submittedName>
        <fullName evidence="1">Uncharacterized protein</fullName>
    </submittedName>
</protein>
<dbReference type="Proteomes" id="UP000827872">
    <property type="component" value="Linkage Group LG15"/>
</dbReference>
<accession>A0ACB8EW58</accession>
<dbReference type="EMBL" id="CM037628">
    <property type="protein sequence ID" value="KAH7997070.1"/>
    <property type="molecule type" value="Genomic_DNA"/>
</dbReference>
<comment type="caution">
    <text evidence="1">The sequence shown here is derived from an EMBL/GenBank/DDBJ whole genome shotgun (WGS) entry which is preliminary data.</text>
</comment>
<evidence type="ECO:0000313" key="1">
    <source>
        <dbReference type="EMBL" id="KAH7997070.1"/>
    </source>
</evidence>
<sequence>MFTKHPLKKTWGKDGLPFPSLSQEAWKNLSDAERLQQNVTAFSSLPEFLSAVKRQQETMNALAAKLHFQLETMGRQCRGMANNLKSIMTALGLAPEPAPPAELPNPADGFAKKLIGYYVCQLCRDWASRSEADLAFLAGKYPL</sequence>
<keyword evidence="2" id="KW-1185">Reference proteome</keyword>
<evidence type="ECO:0000313" key="2">
    <source>
        <dbReference type="Proteomes" id="UP000827872"/>
    </source>
</evidence>
<reference evidence="1" key="1">
    <citation type="submission" date="2021-08" db="EMBL/GenBank/DDBJ databases">
        <title>The first chromosome-level gecko genome reveals the dynamic sex chromosomes of Neotropical dwarf geckos (Sphaerodactylidae: Sphaerodactylus).</title>
        <authorList>
            <person name="Pinto B.J."/>
            <person name="Keating S.E."/>
            <person name="Gamble T."/>
        </authorList>
    </citation>
    <scope>NUCLEOTIDE SEQUENCE</scope>
    <source>
        <strain evidence="1">TG3544</strain>
    </source>
</reference>
<name>A0ACB8EW58_9SAUR</name>
<organism evidence="1 2">
    <name type="scientific">Sphaerodactylus townsendi</name>
    <dbReference type="NCBI Taxonomy" id="933632"/>
    <lineage>
        <taxon>Eukaryota</taxon>
        <taxon>Metazoa</taxon>
        <taxon>Chordata</taxon>
        <taxon>Craniata</taxon>
        <taxon>Vertebrata</taxon>
        <taxon>Euteleostomi</taxon>
        <taxon>Lepidosauria</taxon>
        <taxon>Squamata</taxon>
        <taxon>Bifurcata</taxon>
        <taxon>Gekkota</taxon>
        <taxon>Sphaerodactylidae</taxon>
        <taxon>Sphaerodactylus</taxon>
    </lineage>
</organism>
<proteinExistence type="predicted"/>